<evidence type="ECO:0000313" key="1">
    <source>
        <dbReference type="EMBL" id="QHS91942.1"/>
    </source>
</evidence>
<dbReference type="EMBL" id="MN739166">
    <property type="protein sequence ID" value="QHS91942.1"/>
    <property type="molecule type" value="Genomic_DNA"/>
</dbReference>
<accession>A0A6C0BIU9</accession>
<protein>
    <recommendedName>
        <fullName evidence="2">Methyltransferase</fullName>
    </recommendedName>
</protein>
<organism evidence="1">
    <name type="scientific">viral metagenome</name>
    <dbReference type="NCBI Taxonomy" id="1070528"/>
    <lineage>
        <taxon>unclassified sequences</taxon>
        <taxon>metagenomes</taxon>
        <taxon>organismal metagenomes</taxon>
    </lineage>
</organism>
<sequence>MELVEAHFANLDGNLWYDEKTGEYEMFGGEGKSMHLNYLTFRELFKNMSTTRPLTILESGIASAGTKSTYLFNEFVRKYGGRFWSVDINDELVLEHQANMCPATRLICKDSVEFFTEWAKRGEAADVIYLDSWDLEFYNPVPAAIHGLNEYKAILPTVRPGTLLLIDDTPATPYWLDGRGKTFSDMKEVYLKDKILPGKGMYVLSEPKNADLLLHNYQVLYRFR</sequence>
<dbReference type="Gene3D" id="3.40.50.150">
    <property type="entry name" value="Vaccinia Virus protein VP39"/>
    <property type="match status" value="1"/>
</dbReference>
<name>A0A6C0BIU9_9ZZZZ</name>
<proteinExistence type="predicted"/>
<dbReference type="InterPro" id="IPR029063">
    <property type="entry name" value="SAM-dependent_MTases_sf"/>
</dbReference>
<dbReference type="SUPFAM" id="SSF53335">
    <property type="entry name" value="S-adenosyl-L-methionine-dependent methyltransferases"/>
    <property type="match status" value="1"/>
</dbReference>
<evidence type="ECO:0008006" key="2">
    <source>
        <dbReference type="Google" id="ProtNLM"/>
    </source>
</evidence>
<dbReference type="AlphaFoldDB" id="A0A6C0BIU9"/>
<reference evidence="1" key="1">
    <citation type="journal article" date="2020" name="Nature">
        <title>Giant virus diversity and host interactions through global metagenomics.</title>
        <authorList>
            <person name="Schulz F."/>
            <person name="Roux S."/>
            <person name="Paez-Espino D."/>
            <person name="Jungbluth S."/>
            <person name="Walsh D.A."/>
            <person name="Denef V.J."/>
            <person name="McMahon K.D."/>
            <person name="Konstantinidis K.T."/>
            <person name="Eloe-Fadrosh E.A."/>
            <person name="Kyrpides N.C."/>
            <person name="Woyke T."/>
        </authorList>
    </citation>
    <scope>NUCLEOTIDE SEQUENCE</scope>
    <source>
        <strain evidence="1">GVMAG-M-3300013285-6</strain>
    </source>
</reference>